<dbReference type="Proteomes" id="UP001604336">
    <property type="component" value="Unassembled WGS sequence"/>
</dbReference>
<reference evidence="2" key="1">
    <citation type="submission" date="2024-07" db="EMBL/GenBank/DDBJ databases">
        <title>Two chromosome-level genome assemblies of Korean endemic species Abeliophyllum distichum and Forsythia ovata (Oleaceae).</title>
        <authorList>
            <person name="Jang H."/>
        </authorList>
    </citation>
    <scope>NUCLEOTIDE SEQUENCE [LARGE SCALE GENOMIC DNA]</scope>
</reference>
<protein>
    <submittedName>
        <fullName evidence="1">Uncharacterized protein</fullName>
    </submittedName>
</protein>
<keyword evidence="2" id="KW-1185">Reference proteome</keyword>
<proteinExistence type="predicted"/>
<name>A0ABD1TK85_9LAMI</name>
<evidence type="ECO:0000313" key="1">
    <source>
        <dbReference type="EMBL" id="KAL2513150.1"/>
    </source>
</evidence>
<gene>
    <name evidence="1" type="ORF">Adt_18750</name>
</gene>
<evidence type="ECO:0000313" key="2">
    <source>
        <dbReference type="Proteomes" id="UP001604336"/>
    </source>
</evidence>
<accession>A0ABD1TK85</accession>
<comment type="caution">
    <text evidence="1">The sequence shown here is derived from an EMBL/GenBank/DDBJ whole genome shotgun (WGS) entry which is preliminary data.</text>
</comment>
<dbReference type="AlphaFoldDB" id="A0ABD1TK85"/>
<sequence length="113" mass="12575">MPPKIESRTNPGLRPLHRALHPSKVMTFDGLLTLLTSGGLLDSVIIHGYSFNASIVLACIVVKVDKRPTELLIVLMSNKYTVSNLAIKEEQHSFQHEIEGTKWAKQKPHVHGV</sequence>
<dbReference type="EMBL" id="JBFOLK010000005">
    <property type="protein sequence ID" value="KAL2513150.1"/>
    <property type="molecule type" value="Genomic_DNA"/>
</dbReference>
<organism evidence="1 2">
    <name type="scientific">Abeliophyllum distichum</name>
    <dbReference type="NCBI Taxonomy" id="126358"/>
    <lineage>
        <taxon>Eukaryota</taxon>
        <taxon>Viridiplantae</taxon>
        <taxon>Streptophyta</taxon>
        <taxon>Embryophyta</taxon>
        <taxon>Tracheophyta</taxon>
        <taxon>Spermatophyta</taxon>
        <taxon>Magnoliopsida</taxon>
        <taxon>eudicotyledons</taxon>
        <taxon>Gunneridae</taxon>
        <taxon>Pentapetalae</taxon>
        <taxon>asterids</taxon>
        <taxon>lamiids</taxon>
        <taxon>Lamiales</taxon>
        <taxon>Oleaceae</taxon>
        <taxon>Forsythieae</taxon>
        <taxon>Abeliophyllum</taxon>
    </lineage>
</organism>